<dbReference type="Proteomes" id="UP000005239">
    <property type="component" value="Unassembled WGS sequence"/>
</dbReference>
<evidence type="ECO:0000313" key="2">
    <source>
        <dbReference type="Proteomes" id="UP000005239"/>
    </source>
</evidence>
<dbReference type="AlphaFoldDB" id="A0A2A6BEU2"/>
<accession>A0A2A6BEU2</accession>
<reference evidence="1" key="2">
    <citation type="submission" date="2022-06" db="UniProtKB">
        <authorList>
            <consortium name="EnsemblMetazoa"/>
        </authorList>
    </citation>
    <scope>IDENTIFICATION</scope>
    <source>
        <strain evidence="1">PS312</strain>
    </source>
</reference>
<reference evidence="2" key="1">
    <citation type="journal article" date="2008" name="Nat. Genet.">
        <title>The Pristionchus pacificus genome provides a unique perspective on nematode lifestyle and parasitism.</title>
        <authorList>
            <person name="Dieterich C."/>
            <person name="Clifton S.W."/>
            <person name="Schuster L.N."/>
            <person name="Chinwalla A."/>
            <person name="Delehaunty K."/>
            <person name="Dinkelacker I."/>
            <person name="Fulton L."/>
            <person name="Fulton R."/>
            <person name="Godfrey J."/>
            <person name="Minx P."/>
            <person name="Mitreva M."/>
            <person name="Roeseler W."/>
            <person name="Tian H."/>
            <person name="Witte H."/>
            <person name="Yang S.P."/>
            <person name="Wilson R.K."/>
            <person name="Sommer R.J."/>
        </authorList>
    </citation>
    <scope>NUCLEOTIDE SEQUENCE [LARGE SCALE GENOMIC DNA]</scope>
    <source>
        <strain evidence="2">PS312</strain>
    </source>
</reference>
<name>A0A2A6BEU2_PRIPA</name>
<dbReference type="EnsemblMetazoa" id="PPA32994.1">
    <property type="protein sequence ID" value="PPA32994.1"/>
    <property type="gene ID" value="WBGene00205854"/>
</dbReference>
<organism evidence="1 2">
    <name type="scientific">Pristionchus pacificus</name>
    <name type="common">Parasitic nematode worm</name>
    <dbReference type="NCBI Taxonomy" id="54126"/>
    <lineage>
        <taxon>Eukaryota</taxon>
        <taxon>Metazoa</taxon>
        <taxon>Ecdysozoa</taxon>
        <taxon>Nematoda</taxon>
        <taxon>Chromadorea</taxon>
        <taxon>Rhabditida</taxon>
        <taxon>Rhabditina</taxon>
        <taxon>Diplogasteromorpha</taxon>
        <taxon>Diplogasteroidea</taxon>
        <taxon>Neodiplogasteridae</taxon>
        <taxon>Pristionchus</taxon>
    </lineage>
</organism>
<sequence length="81" mass="9166">MEYPIALAIYANRVAKTDIITVPKEIKNMVSISNDHLDFELRQATTEGKPGTKDIRVTIHKSLLKGKLRLDVPYKCEPVND</sequence>
<accession>A0A8R1YTN1</accession>
<protein>
    <submittedName>
        <fullName evidence="1">Uncharacterized protein</fullName>
    </submittedName>
</protein>
<gene>
    <name evidence="1" type="primary">WBGene00205854</name>
</gene>
<keyword evidence="2" id="KW-1185">Reference proteome</keyword>
<proteinExistence type="predicted"/>
<evidence type="ECO:0000313" key="1">
    <source>
        <dbReference type="EnsemblMetazoa" id="PPA32994.1"/>
    </source>
</evidence>